<dbReference type="EMBL" id="CAJNOG010000915">
    <property type="protein sequence ID" value="CAF1382277.1"/>
    <property type="molecule type" value="Genomic_DNA"/>
</dbReference>
<dbReference type="Gene3D" id="2.120.10.30">
    <property type="entry name" value="TolB, C-terminal domain"/>
    <property type="match status" value="1"/>
</dbReference>
<evidence type="ECO:0000313" key="2">
    <source>
        <dbReference type="EMBL" id="CAF3619733.1"/>
    </source>
</evidence>
<protein>
    <submittedName>
        <fullName evidence="2">Uncharacterized protein</fullName>
    </submittedName>
</protein>
<gene>
    <name evidence="1" type="ORF">JYZ213_LOCUS36732</name>
    <name evidence="2" type="ORF">OXD698_LOCUS7362</name>
</gene>
<accession>A0A818PGQ9</accession>
<proteinExistence type="predicted"/>
<organism evidence="2 3">
    <name type="scientific">Adineta steineri</name>
    <dbReference type="NCBI Taxonomy" id="433720"/>
    <lineage>
        <taxon>Eukaryota</taxon>
        <taxon>Metazoa</taxon>
        <taxon>Spiralia</taxon>
        <taxon>Gnathifera</taxon>
        <taxon>Rotifera</taxon>
        <taxon>Eurotatoria</taxon>
        <taxon>Bdelloidea</taxon>
        <taxon>Adinetida</taxon>
        <taxon>Adinetidae</taxon>
        <taxon>Adineta</taxon>
    </lineage>
</organism>
<reference evidence="2" key="1">
    <citation type="submission" date="2021-02" db="EMBL/GenBank/DDBJ databases">
        <authorList>
            <person name="Nowell W R."/>
        </authorList>
    </citation>
    <scope>NUCLEOTIDE SEQUENCE</scope>
</reference>
<dbReference type="SUPFAM" id="SSF63829">
    <property type="entry name" value="Calcium-dependent phosphotriesterase"/>
    <property type="match status" value="1"/>
</dbReference>
<evidence type="ECO:0000313" key="3">
    <source>
        <dbReference type="Proteomes" id="UP000663844"/>
    </source>
</evidence>
<dbReference type="Proteomes" id="UP000663844">
    <property type="component" value="Unassembled WGS sequence"/>
</dbReference>
<sequence>MNQLNLPTDVIVDQQNHSIMIADWQNRRIVQWSNKNQQILIDNIDCGRWAMNKHGLLYVSDYKTNEVKRWKVGEYNEGTVVACFHM</sequence>
<dbReference type="EMBL" id="CAJOAZ010000336">
    <property type="protein sequence ID" value="CAF3619733.1"/>
    <property type="molecule type" value="Genomic_DNA"/>
</dbReference>
<dbReference type="Proteomes" id="UP000663845">
    <property type="component" value="Unassembled WGS sequence"/>
</dbReference>
<name>A0A818PGQ9_9BILA</name>
<evidence type="ECO:0000313" key="1">
    <source>
        <dbReference type="EMBL" id="CAF1382277.1"/>
    </source>
</evidence>
<dbReference type="InterPro" id="IPR011042">
    <property type="entry name" value="6-blade_b-propeller_TolB-like"/>
</dbReference>
<comment type="caution">
    <text evidence="2">The sequence shown here is derived from an EMBL/GenBank/DDBJ whole genome shotgun (WGS) entry which is preliminary data.</text>
</comment>
<dbReference type="AlphaFoldDB" id="A0A818PGQ9"/>